<dbReference type="PANTHER" id="PTHR30061">
    <property type="entry name" value="MALTOSE-BINDING PERIPLASMIC PROTEIN"/>
    <property type="match status" value="1"/>
</dbReference>
<dbReference type="Pfam" id="PF01547">
    <property type="entry name" value="SBP_bac_1"/>
    <property type="match status" value="1"/>
</dbReference>
<evidence type="ECO:0000256" key="2">
    <source>
        <dbReference type="ARBA" id="ARBA00022448"/>
    </source>
</evidence>
<dbReference type="Proteomes" id="UP001232445">
    <property type="component" value="Unassembled WGS sequence"/>
</dbReference>
<dbReference type="SUPFAM" id="SSF53850">
    <property type="entry name" value="Periplasmic binding protein-like II"/>
    <property type="match status" value="1"/>
</dbReference>
<keyword evidence="5" id="KW-1185">Reference proteome</keyword>
<dbReference type="CDD" id="cd13585">
    <property type="entry name" value="PBP2_TMBP_like"/>
    <property type="match status" value="1"/>
</dbReference>
<dbReference type="InterPro" id="IPR006059">
    <property type="entry name" value="SBP"/>
</dbReference>
<sequence length="442" mass="49617">MMKSNRHFLTTLFIVLLLGSLVMGCAAQKESGYSSGDGSNGMEESKQTTIEFVYWASAGGEEEGFNKLIEAFEAEHPDIKVNAQQVPSGTEYHTRMRTRIAGNDAPDVFRVQYQRIGEYASQNALLDITDIMEDELENFNPSLLSAVTLEDRIYGLPHHTDTLAIFYNKTYLDELGITPPDTLNEAWSWEEFLDVASQIQDAGLAEYGIAYNWVESSAYRALPFLYHNGASLLTDDLSEANLQTPEAIEAITFLQDMYTNYMSPGNSMRGSDDFNLLFTTGTAGMLVTGNWMIPRYEEEMDQYEWGVTYMTMREEAASDLGGNALAIPSNAKNIEAAKKFVAFMGDKENMKAFVEDGLFIPARLDIEEPIHYNMENPELMELFIEQALTVPEELAKTVTHPNFARINQALAEELEELFVMGKTPEEFANSLTDKINTILDSH</sequence>
<keyword evidence="2" id="KW-0813">Transport</keyword>
<accession>A0ABU0CR85</accession>
<keyword evidence="3" id="KW-0732">Signal</keyword>
<reference evidence="4 5" key="1">
    <citation type="submission" date="2023-07" db="EMBL/GenBank/DDBJ databases">
        <title>Genomic Encyclopedia of Type Strains, Phase IV (KMG-IV): sequencing the most valuable type-strain genomes for metagenomic binning, comparative biology and taxonomic classification.</title>
        <authorList>
            <person name="Goeker M."/>
        </authorList>
    </citation>
    <scope>NUCLEOTIDE SEQUENCE [LARGE SCALE GENOMIC DNA]</scope>
    <source>
        <strain evidence="4 5">DSM 17740</strain>
    </source>
</reference>
<name>A0ABU0CR85_9BACI</name>
<comment type="caution">
    <text evidence="4">The sequence shown here is derived from an EMBL/GenBank/DDBJ whole genome shotgun (WGS) entry which is preliminary data.</text>
</comment>
<organism evidence="4 5">
    <name type="scientific">Caldalkalibacillus uzonensis</name>
    <dbReference type="NCBI Taxonomy" id="353224"/>
    <lineage>
        <taxon>Bacteria</taxon>
        <taxon>Bacillati</taxon>
        <taxon>Bacillota</taxon>
        <taxon>Bacilli</taxon>
        <taxon>Bacillales</taxon>
        <taxon>Bacillaceae</taxon>
        <taxon>Caldalkalibacillus</taxon>
    </lineage>
</organism>
<evidence type="ECO:0000313" key="5">
    <source>
        <dbReference type="Proteomes" id="UP001232445"/>
    </source>
</evidence>
<dbReference type="PROSITE" id="PS51257">
    <property type="entry name" value="PROKAR_LIPOPROTEIN"/>
    <property type="match status" value="1"/>
</dbReference>
<evidence type="ECO:0000256" key="1">
    <source>
        <dbReference type="ARBA" id="ARBA00008520"/>
    </source>
</evidence>
<evidence type="ECO:0000256" key="3">
    <source>
        <dbReference type="ARBA" id="ARBA00022729"/>
    </source>
</evidence>
<comment type="similarity">
    <text evidence="1">Belongs to the bacterial solute-binding protein 1 family.</text>
</comment>
<gene>
    <name evidence="4" type="ORF">J2S00_001438</name>
</gene>
<protein>
    <submittedName>
        <fullName evidence="4">ABC-type glycerol-3-phosphate transport system substrate-binding protein</fullName>
    </submittedName>
</protein>
<dbReference type="RefSeq" id="WP_307337337.1">
    <property type="nucleotide sequence ID" value="NZ_JAUSUQ010000004.1"/>
</dbReference>
<dbReference type="Gene3D" id="3.40.190.10">
    <property type="entry name" value="Periplasmic binding protein-like II"/>
    <property type="match status" value="1"/>
</dbReference>
<dbReference type="PANTHER" id="PTHR30061:SF50">
    <property type="entry name" value="MALTOSE_MALTODEXTRIN-BINDING PERIPLASMIC PROTEIN"/>
    <property type="match status" value="1"/>
</dbReference>
<proteinExistence type="inferred from homology"/>
<dbReference type="EMBL" id="JAUSUQ010000004">
    <property type="protein sequence ID" value="MDQ0338652.1"/>
    <property type="molecule type" value="Genomic_DNA"/>
</dbReference>
<evidence type="ECO:0000313" key="4">
    <source>
        <dbReference type="EMBL" id="MDQ0338652.1"/>
    </source>
</evidence>